<keyword evidence="3" id="KW-1185">Reference proteome</keyword>
<evidence type="ECO:0000256" key="1">
    <source>
        <dbReference type="SAM" id="MobiDB-lite"/>
    </source>
</evidence>
<sequence length="257" mass="27673">MPDDAAQGFDRWRCRFEANRHRRDPDWNQGAEIPAALAASLARFQVGEGGDGDGMIRAATRAGADYLAAARLFVDEERDHARLLGRLLAAGDRPAIAAHWSDAAFRSLRWRAGLPREVMVLAVAEVCALRYYQAIRDGTDDQLTREVAARILADEEAHVPFHIHRLRLDLASLPPPARVGSPPPGGRWPSPPPRWWPSTTAPPCGFSASQRGVSSSRRSGCSVPSAGRRSHPGLPETEQRPVPAGPAGPASGAGPVV</sequence>
<dbReference type="CDD" id="cd00657">
    <property type="entry name" value="Ferritin_like"/>
    <property type="match status" value="1"/>
</dbReference>
<dbReference type="SUPFAM" id="SSF47240">
    <property type="entry name" value="Ferritin-like"/>
    <property type="match status" value="1"/>
</dbReference>
<feature type="compositionally biased region" description="Low complexity" evidence="1">
    <location>
        <begin position="241"/>
        <end position="257"/>
    </location>
</feature>
<dbReference type="Proteomes" id="UP000188929">
    <property type="component" value="Unassembled WGS sequence"/>
</dbReference>
<dbReference type="InterPro" id="IPR009078">
    <property type="entry name" value="Ferritin-like_SF"/>
</dbReference>
<comment type="caution">
    <text evidence="2">The sequence shown here is derived from an EMBL/GenBank/DDBJ whole genome shotgun (WGS) entry which is preliminary data.</text>
</comment>
<protein>
    <recommendedName>
        <fullName evidence="4">Ferritin-like domain-containing protein</fullName>
    </recommendedName>
</protein>
<dbReference type="AlphaFoldDB" id="A0A1V2I814"/>
<feature type="region of interest" description="Disordered" evidence="1">
    <location>
        <begin position="173"/>
        <end position="257"/>
    </location>
</feature>
<dbReference type="EMBL" id="MOMC01000042">
    <property type="protein sequence ID" value="ONH28136.1"/>
    <property type="molecule type" value="Genomic_DNA"/>
</dbReference>
<evidence type="ECO:0000313" key="3">
    <source>
        <dbReference type="Proteomes" id="UP000188929"/>
    </source>
</evidence>
<proteinExistence type="predicted"/>
<accession>A0A1V2I814</accession>
<dbReference type="STRING" id="1834516.BL253_20310"/>
<feature type="compositionally biased region" description="Pro residues" evidence="1">
    <location>
        <begin position="173"/>
        <end position="195"/>
    </location>
</feature>
<name>A0A1V2I814_9ACTN</name>
<evidence type="ECO:0008006" key="4">
    <source>
        <dbReference type="Google" id="ProtNLM"/>
    </source>
</evidence>
<feature type="compositionally biased region" description="Low complexity" evidence="1">
    <location>
        <begin position="196"/>
        <end position="226"/>
    </location>
</feature>
<evidence type="ECO:0000313" key="2">
    <source>
        <dbReference type="EMBL" id="ONH28136.1"/>
    </source>
</evidence>
<gene>
    <name evidence="2" type="ORF">BL253_20310</name>
</gene>
<dbReference type="RefSeq" id="WP_076818761.1">
    <property type="nucleotide sequence ID" value="NZ_MOMC01000042.1"/>
</dbReference>
<organism evidence="2 3">
    <name type="scientific">Pseudofrankia asymbiotica</name>
    <dbReference type="NCBI Taxonomy" id="1834516"/>
    <lineage>
        <taxon>Bacteria</taxon>
        <taxon>Bacillati</taxon>
        <taxon>Actinomycetota</taxon>
        <taxon>Actinomycetes</taxon>
        <taxon>Frankiales</taxon>
        <taxon>Frankiaceae</taxon>
        <taxon>Pseudofrankia</taxon>
    </lineage>
</organism>
<reference evidence="3" key="1">
    <citation type="submission" date="2016-10" db="EMBL/GenBank/DDBJ databases">
        <title>Frankia sp. NRRL B-16386 Genome sequencing.</title>
        <authorList>
            <person name="Ghodhbane-Gtari F."/>
            <person name="Swanson E."/>
            <person name="Gueddou A."/>
            <person name="Hezbri K."/>
            <person name="Ktari K."/>
            <person name="Nouioui I."/>
            <person name="Morris K."/>
            <person name="Simpson S."/>
            <person name="Abebe-Akele F."/>
            <person name="Thomas K."/>
            <person name="Gtari M."/>
            <person name="Tisa L.S."/>
        </authorList>
    </citation>
    <scope>NUCLEOTIDE SEQUENCE [LARGE SCALE GENOMIC DNA]</scope>
    <source>
        <strain evidence="3">NRRL B-16386</strain>
    </source>
</reference>